<name>M2R414_CERS8</name>
<dbReference type="Gene3D" id="3.30.2410.10">
    <property type="entry name" value="Hect, E3 ligase catalytic domain"/>
    <property type="match status" value="1"/>
</dbReference>
<dbReference type="PROSITE" id="PS50237">
    <property type="entry name" value="HECT"/>
    <property type="match status" value="1"/>
</dbReference>
<dbReference type="STRING" id="914234.M2R414"/>
<dbReference type="GO" id="GO:0043161">
    <property type="term" value="P:proteasome-mediated ubiquitin-dependent protein catabolic process"/>
    <property type="evidence" value="ECO:0007669"/>
    <property type="project" value="TreeGrafter"/>
</dbReference>
<feature type="compositionally biased region" description="Basic and acidic residues" evidence="8">
    <location>
        <begin position="509"/>
        <end position="529"/>
    </location>
</feature>
<evidence type="ECO:0000259" key="9">
    <source>
        <dbReference type="PROSITE" id="PS50237"/>
    </source>
</evidence>
<dbReference type="Pfam" id="PF00632">
    <property type="entry name" value="HECT"/>
    <property type="match status" value="1"/>
</dbReference>
<feature type="region of interest" description="Disordered" evidence="8">
    <location>
        <begin position="485"/>
        <end position="635"/>
    </location>
</feature>
<dbReference type="PANTHER" id="PTHR45670:SF1">
    <property type="entry name" value="E3 UBIQUITIN-PROTEIN LIGASE HECTD1"/>
    <property type="match status" value="1"/>
</dbReference>
<feature type="compositionally biased region" description="Basic and acidic residues" evidence="8">
    <location>
        <begin position="593"/>
        <end position="605"/>
    </location>
</feature>
<feature type="compositionally biased region" description="Polar residues" evidence="8">
    <location>
        <begin position="1636"/>
        <end position="1648"/>
    </location>
</feature>
<dbReference type="InterPro" id="IPR015424">
    <property type="entry name" value="PyrdxlP-dep_Trfase"/>
</dbReference>
<accession>M2R414</accession>
<evidence type="ECO:0000256" key="8">
    <source>
        <dbReference type="SAM" id="MobiDB-lite"/>
    </source>
</evidence>
<feature type="compositionally biased region" description="Basic and acidic residues" evidence="8">
    <location>
        <begin position="659"/>
        <end position="670"/>
    </location>
</feature>
<feature type="compositionally biased region" description="Low complexity" evidence="8">
    <location>
        <begin position="496"/>
        <end position="507"/>
    </location>
</feature>
<feature type="compositionally biased region" description="Low complexity" evidence="8">
    <location>
        <begin position="1728"/>
        <end position="1737"/>
    </location>
</feature>
<gene>
    <name evidence="10" type="ORF">CERSUDRAFT_152383</name>
</gene>
<dbReference type="InterPro" id="IPR016024">
    <property type="entry name" value="ARM-type_fold"/>
</dbReference>
<dbReference type="GO" id="GO:0061630">
    <property type="term" value="F:ubiquitin protein ligase activity"/>
    <property type="evidence" value="ECO:0007669"/>
    <property type="project" value="UniProtKB-EC"/>
</dbReference>
<feature type="region of interest" description="Disordered" evidence="8">
    <location>
        <begin position="1"/>
        <end position="22"/>
    </location>
</feature>
<organism evidence="10 11">
    <name type="scientific">Ceriporiopsis subvermispora (strain B)</name>
    <name type="common">White-rot fungus</name>
    <name type="synonym">Gelatoporia subvermispora</name>
    <dbReference type="NCBI Taxonomy" id="914234"/>
    <lineage>
        <taxon>Eukaryota</taxon>
        <taxon>Fungi</taxon>
        <taxon>Dikarya</taxon>
        <taxon>Basidiomycota</taxon>
        <taxon>Agaricomycotina</taxon>
        <taxon>Agaricomycetes</taxon>
        <taxon>Polyporales</taxon>
        <taxon>Gelatoporiaceae</taxon>
        <taxon>Gelatoporia</taxon>
    </lineage>
</organism>
<dbReference type="EMBL" id="KB445794">
    <property type="protein sequence ID" value="EMD39285.1"/>
    <property type="molecule type" value="Genomic_DNA"/>
</dbReference>
<dbReference type="OrthoDB" id="423283at2759"/>
<dbReference type="Gene3D" id="3.90.1750.10">
    <property type="entry name" value="Hect, E3 ligase catalytic domains"/>
    <property type="match status" value="1"/>
</dbReference>
<evidence type="ECO:0000256" key="7">
    <source>
        <dbReference type="PROSITE-ProRule" id="PRU00104"/>
    </source>
</evidence>
<dbReference type="HOGENOM" id="CLU_000366_0_0_1"/>
<feature type="compositionally biased region" description="Polar residues" evidence="8">
    <location>
        <begin position="573"/>
        <end position="588"/>
    </location>
</feature>
<dbReference type="GO" id="GO:0016607">
    <property type="term" value="C:nuclear speck"/>
    <property type="evidence" value="ECO:0007669"/>
    <property type="project" value="TreeGrafter"/>
</dbReference>
<dbReference type="InterPro" id="IPR011989">
    <property type="entry name" value="ARM-like"/>
</dbReference>
<dbReference type="CDD" id="cd00610">
    <property type="entry name" value="OAT_like"/>
    <property type="match status" value="1"/>
</dbReference>
<feature type="region of interest" description="Disordered" evidence="8">
    <location>
        <begin position="659"/>
        <end position="703"/>
    </location>
</feature>
<dbReference type="Gene3D" id="1.25.10.10">
    <property type="entry name" value="Leucine-rich Repeat Variant"/>
    <property type="match status" value="1"/>
</dbReference>
<evidence type="ECO:0000313" key="10">
    <source>
        <dbReference type="EMBL" id="EMD39285.1"/>
    </source>
</evidence>
<dbReference type="GO" id="GO:0008483">
    <property type="term" value="F:transaminase activity"/>
    <property type="evidence" value="ECO:0007669"/>
    <property type="project" value="InterPro"/>
</dbReference>
<dbReference type="GO" id="GO:0030170">
    <property type="term" value="F:pyridoxal phosphate binding"/>
    <property type="evidence" value="ECO:0007669"/>
    <property type="project" value="InterPro"/>
</dbReference>
<feature type="compositionally biased region" description="Low complexity" evidence="8">
    <location>
        <begin position="1582"/>
        <end position="1600"/>
    </location>
</feature>
<dbReference type="SUPFAM" id="SSF56204">
    <property type="entry name" value="Hect, E3 ligase catalytic domain"/>
    <property type="match status" value="1"/>
</dbReference>
<feature type="compositionally biased region" description="Low complexity" evidence="8">
    <location>
        <begin position="1615"/>
        <end position="1633"/>
    </location>
</feature>
<dbReference type="InterPro" id="IPR000569">
    <property type="entry name" value="HECT_dom"/>
</dbReference>
<dbReference type="GO" id="GO:0000209">
    <property type="term" value="P:protein polyubiquitination"/>
    <property type="evidence" value="ECO:0007669"/>
    <property type="project" value="TreeGrafter"/>
</dbReference>
<dbReference type="Gene3D" id="3.40.640.10">
    <property type="entry name" value="Type I PLP-dependent aspartate aminotransferase-like (Major domain)"/>
    <property type="match status" value="1"/>
</dbReference>
<dbReference type="InterPro" id="IPR005814">
    <property type="entry name" value="Aminotrans_3"/>
</dbReference>
<dbReference type="InterPro" id="IPR035983">
    <property type="entry name" value="Hect_E3_ubiquitin_ligase"/>
</dbReference>
<evidence type="ECO:0000256" key="5">
    <source>
        <dbReference type="ARBA" id="ARBA00022786"/>
    </source>
</evidence>
<dbReference type="InterPro" id="IPR015421">
    <property type="entry name" value="PyrdxlP-dep_Trfase_major"/>
</dbReference>
<dbReference type="SUPFAM" id="SSF53383">
    <property type="entry name" value="PLP-dependent transferases"/>
    <property type="match status" value="1"/>
</dbReference>
<dbReference type="CDD" id="cd00078">
    <property type="entry name" value="HECTc"/>
    <property type="match status" value="1"/>
</dbReference>
<feature type="region of interest" description="Disordered" evidence="8">
    <location>
        <begin position="1134"/>
        <end position="1179"/>
    </location>
</feature>
<feature type="compositionally biased region" description="Basic and acidic residues" evidence="8">
    <location>
        <begin position="552"/>
        <end position="570"/>
    </location>
</feature>
<dbReference type="InterPro" id="IPR045322">
    <property type="entry name" value="HECTD1/TRIP12-like"/>
</dbReference>
<feature type="compositionally biased region" description="Pro residues" evidence="8">
    <location>
        <begin position="1317"/>
        <end position="1328"/>
    </location>
</feature>
<comment type="catalytic activity">
    <reaction evidence="1">
        <text>S-ubiquitinyl-[E2 ubiquitin-conjugating enzyme]-L-cysteine + [acceptor protein]-L-lysine = [E2 ubiquitin-conjugating enzyme]-L-cysteine + N(6)-ubiquitinyl-[acceptor protein]-L-lysine.</text>
        <dbReference type="EC" id="2.3.2.26"/>
    </reaction>
</comment>
<dbReference type="SUPFAM" id="SSF48371">
    <property type="entry name" value="ARM repeat"/>
    <property type="match status" value="1"/>
</dbReference>
<feature type="active site" description="Glycyl thioester intermediate" evidence="7">
    <location>
        <position position="2311"/>
    </location>
</feature>
<reference evidence="10 11" key="1">
    <citation type="journal article" date="2012" name="Proc. Natl. Acad. Sci. U.S.A.">
        <title>Comparative genomics of Ceriporiopsis subvermispora and Phanerochaete chrysosporium provide insight into selective ligninolysis.</title>
        <authorList>
            <person name="Fernandez-Fueyo E."/>
            <person name="Ruiz-Duenas F.J."/>
            <person name="Ferreira P."/>
            <person name="Floudas D."/>
            <person name="Hibbett D.S."/>
            <person name="Canessa P."/>
            <person name="Larrondo L.F."/>
            <person name="James T.Y."/>
            <person name="Seelenfreund D."/>
            <person name="Lobos S."/>
            <person name="Polanco R."/>
            <person name="Tello M."/>
            <person name="Honda Y."/>
            <person name="Watanabe T."/>
            <person name="Watanabe T."/>
            <person name="Ryu J.S."/>
            <person name="Kubicek C.P."/>
            <person name="Schmoll M."/>
            <person name="Gaskell J."/>
            <person name="Hammel K.E."/>
            <person name="St John F.J."/>
            <person name="Vanden Wymelenberg A."/>
            <person name="Sabat G."/>
            <person name="Splinter BonDurant S."/>
            <person name="Syed K."/>
            <person name="Yadav J.S."/>
            <person name="Doddapaneni H."/>
            <person name="Subramanian V."/>
            <person name="Lavin J.L."/>
            <person name="Oguiza J.A."/>
            <person name="Perez G."/>
            <person name="Pisabarro A.G."/>
            <person name="Ramirez L."/>
            <person name="Santoyo F."/>
            <person name="Master E."/>
            <person name="Coutinho P.M."/>
            <person name="Henrissat B."/>
            <person name="Lombard V."/>
            <person name="Magnuson J.K."/>
            <person name="Kuees U."/>
            <person name="Hori C."/>
            <person name="Igarashi K."/>
            <person name="Samejima M."/>
            <person name="Held B.W."/>
            <person name="Barry K.W."/>
            <person name="LaButti K.M."/>
            <person name="Lapidus A."/>
            <person name="Lindquist E.A."/>
            <person name="Lucas S.M."/>
            <person name="Riley R."/>
            <person name="Salamov A.A."/>
            <person name="Hoffmeister D."/>
            <person name="Schwenk D."/>
            <person name="Hadar Y."/>
            <person name="Yarden O."/>
            <person name="de Vries R.P."/>
            <person name="Wiebenga A."/>
            <person name="Stenlid J."/>
            <person name="Eastwood D."/>
            <person name="Grigoriev I.V."/>
            <person name="Berka R.M."/>
            <person name="Blanchette R.A."/>
            <person name="Kersten P."/>
            <person name="Martinez A.T."/>
            <person name="Vicuna R."/>
            <person name="Cullen D."/>
        </authorList>
    </citation>
    <scope>NUCLEOTIDE SEQUENCE [LARGE SCALE GENOMIC DNA]</scope>
    <source>
        <strain evidence="10 11">B</strain>
    </source>
</reference>
<feature type="compositionally biased region" description="Low complexity" evidence="8">
    <location>
        <begin position="609"/>
        <end position="622"/>
    </location>
</feature>
<comment type="similarity">
    <text evidence="2">Belongs to the UPL family. K-HECT subfamily.</text>
</comment>
<dbReference type="Pfam" id="PF00202">
    <property type="entry name" value="Aminotran_3"/>
    <property type="match status" value="1"/>
</dbReference>
<dbReference type="InterPro" id="IPR015422">
    <property type="entry name" value="PyrdxlP-dep_Trfase_small"/>
</dbReference>
<dbReference type="PANTHER" id="PTHR45670">
    <property type="entry name" value="E3 UBIQUITIN-PROTEIN LIGASE TRIP12"/>
    <property type="match status" value="1"/>
</dbReference>
<feature type="region of interest" description="Disordered" evidence="8">
    <location>
        <begin position="1296"/>
        <end position="1328"/>
    </location>
</feature>
<dbReference type="EC" id="2.3.2.26" evidence="3"/>
<feature type="compositionally biased region" description="Basic and acidic residues" evidence="8">
    <location>
        <begin position="1300"/>
        <end position="1313"/>
    </location>
</feature>
<evidence type="ECO:0000313" key="11">
    <source>
        <dbReference type="Proteomes" id="UP000016930"/>
    </source>
</evidence>
<evidence type="ECO:0000256" key="1">
    <source>
        <dbReference type="ARBA" id="ARBA00000885"/>
    </source>
</evidence>
<evidence type="ECO:0000256" key="4">
    <source>
        <dbReference type="ARBA" id="ARBA00022679"/>
    </source>
</evidence>
<keyword evidence="4" id="KW-0808">Transferase</keyword>
<dbReference type="Proteomes" id="UP000016930">
    <property type="component" value="Unassembled WGS sequence"/>
</dbReference>
<dbReference type="Pfam" id="PF25579">
    <property type="entry name" value="TPR_TRIP12_N"/>
    <property type="match status" value="1"/>
</dbReference>
<keyword evidence="11" id="KW-1185">Reference proteome</keyword>
<feature type="domain" description="HECT" evidence="9">
    <location>
        <begin position="2000"/>
        <end position="2344"/>
    </location>
</feature>
<feature type="compositionally biased region" description="Polar residues" evidence="8">
    <location>
        <begin position="1688"/>
        <end position="1698"/>
    </location>
</feature>
<feature type="compositionally biased region" description="Basic residues" evidence="8">
    <location>
        <begin position="1601"/>
        <end position="1610"/>
    </location>
</feature>
<feature type="region of interest" description="Disordered" evidence="8">
    <location>
        <begin position="1576"/>
        <end position="1658"/>
    </location>
</feature>
<feature type="region of interest" description="Disordered" evidence="8">
    <location>
        <begin position="1682"/>
        <end position="1737"/>
    </location>
</feature>
<keyword evidence="6" id="KW-0663">Pyridoxal phosphate</keyword>
<feature type="region of interest" description="Disordered" evidence="8">
    <location>
        <begin position="1806"/>
        <end position="1833"/>
    </location>
</feature>
<keyword evidence="5 7" id="KW-0833">Ubl conjugation pathway</keyword>
<feature type="compositionally biased region" description="Polar residues" evidence="8">
    <location>
        <begin position="1712"/>
        <end position="1721"/>
    </location>
</feature>
<protein>
    <recommendedName>
        <fullName evidence="3">HECT-type E3 ubiquitin transferase</fullName>
        <ecNumber evidence="3">2.3.2.26</ecNumber>
    </recommendedName>
</protein>
<dbReference type="SMART" id="SM00119">
    <property type="entry name" value="HECTc"/>
    <property type="match status" value="1"/>
</dbReference>
<dbReference type="InterPro" id="IPR057948">
    <property type="entry name" value="TPR_TRIP12_N"/>
</dbReference>
<dbReference type="Gene3D" id="3.90.1150.10">
    <property type="entry name" value="Aspartate Aminotransferase, domain 1"/>
    <property type="match status" value="1"/>
</dbReference>
<sequence>MTPAPTTTDAEQRAQVSAKTAARTTSILHRTPWRPPVATAAEGMYVYLEDGRKVLDAVGGAAVACIGNGHPVVKAALKEQIDKVAYVYNMQLSNEPAEELADLMVKTSGGAFELCGFVSGGSEAMEGVIKLARQYFYETKQPQRTNFIARQLSFHGNTLSTLSLACHPARRAPYEAVLNHENFHHVSPAYAKRFQKPDETEEQYVERLRQELEDKFIELGPDTVVGFVAETVVGATTGVVAAPKGYFRAMKSVCDKYGALFILDEVMSGMGRMGTLHAWESFGDGVAPDIQAVAKGLGGGYASIGAVLMSKKVAEGIRSTGGIWKHGHTYQAHPLACAAALAVQKVIVEEKLLENVAVQGPYLESLLRERLQSPNAPAAPFVFDVRGGGAWWGIEFDFTSPEAARLDFGGQAFAMLVQARCLEKNLIAMGMTGGSNLEGTVGDHLMLSPAYNVTKEQVEHIVDIFVGSIEEVLKEYAAARVKAAKQKGKEKERPSAEQQSSSSSSASKRSRDTVASKGKGKEVSDEQSRASKRYVARRTTYPVPASVAIQDPSKDGKGKKRAVPETHSEEETLATTSAPSKRTRTSGAYSLRPRNENHSAPEMTRKTRSTSGKGKTTMKTKSIVTTASSSHLEDEDVEMMDAECIHEDLDHPAEIHQDADEHDGHESGHDDGDDDDDMDDDHEEHQEPDRPSSGGIGDTSPMAIFGDFRQLGSYMMGLSSRLKTMLNNIKPTADPTTRLLTLQELSELLSISTEDTLAGSFQVEAFIRELVRILGGTGGDPEDGDDDDQQEVDEDAALAAALALSAGGGSYQGDENLEAQVLACRCLANLMEALPGVAHTVVYHGAIPVLCSKLIEISYIDLAEQTLSTLEKISEEFPSSIVREGGLAALLNYLDFFSIAVQRTALQAAANCCRNISPEHFPMIKGVWPIIRNCLGYSDQRLVEFACMCVIRVIDAYYRSSADNLEALIDNDLIQAVNLLLLPAGGSPLIAPSTFTLLLRALATAARASPKITVVLLEAGIVETLYQILTGVLPPSSDGGEEQGGAAGGQGLGGGLADMTVMENLAHRPKDQVEEALSLVSELMPPLPKDGVFEHKSYTEKALTRMVKNKAKAERVAARQAALGLPYLHSGAASTAGGSPAVPDENVSPDGAADSQSAQEAEDNIPAASAKEVAPDRTDMLRSKPAVVGRFMRLMVPILVDVYAASVVTPVRIKTLTGLLKAVSFLDGEGLKQVFTCVPVAGFASSILSSKDHPTLVIGALQLVELLLSKLPTEYKPVFRREGVLHEIETLAARSITSSKSKDKDKDKEKDADASPMPDPVPTPPPIVPIPGIKRLSSLSLDPDDAITLRARVIRFKYLTSDEQGDSGDLVVVMRRLVQRLSDRNAAEEDLLTTLDDLAGLFGSPNSSISSFELLQSGLVDTLLLYMTEEEGAVTLSCRRELLFSALTTRKTRGIMSGPTPFATFVKKLQESLTRMESFEVVTIAQSADDSKRSSPSLLARQLRLRLMAADDSDVPKNLSNIVVSIHAIATFQALHDYLRPRVAGLLSSSSRLSGMLAALAASGFAPPSALRDTATDVGNMSASTAGGPASSSSASAAAVNRRRSLRLSAKKSGNTDAAAAGTAEEQAENQAAPVSESSSHPQGSGDSVSDADGAPSETMVNDEFAADFTDDELDVDAEVFDEESDPDQSISDKTVTVSVGDDGSKVEAQTPDGTRVTTPNPARALNSPPATRSSAPRASYAAALKTKPSDWHLEFLMDDHKLPLDLTIYGAIHQHEARKKTGTGLPPSMIWQGIYTVKFKKVPGPAPAPEARGDETGARSRSPGPALSSLPEDAPHAKILRLLRVLHRVNSQESDHATPQVSKRVLGESAFVNNKLTAKLTRQLEEPMIVASSCLPDWALDLPLHFPFLFPFATRYNFLQSTSFGYARLIMKWQSQQSRGQDSSRRDDGVGFLGRLQRQKVRISRKHILESAVKVFELYGSSSSILEVEYFEEVGTGLGPTLEFYSLVSKEFARRDLKIWRDADPTVTGSFVHHPLGLFPAPISPDDMANDGGQKKTHIFRVIGQFVAKAMLDSRIIDLSLNKVFLKMILGEEVPLTIEALNRVDPELAASLSKIQGYAAAKGQNEKLRRKLAMVEDVDLEDLALDFTIPGYDIELLPGGRDIPVTADNVDDYVRRVIDAIIGKGAQPQAKAFREGFSKVFPISDLQAFTADELVMLFGNSDEDWSVETLSEALKADHGFNVESRAIRDLIEVMSGYDVSTRRSYLQFITGSPKLPIGGFRGLNPPLTVVRKPHEAPLTADDYLPSVMTCVNYLKLPEYSSKSVMKEKLQIAMCEGVGSFHLS</sequence>
<feature type="compositionally biased region" description="Acidic residues" evidence="8">
    <location>
        <begin position="671"/>
        <end position="682"/>
    </location>
</feature>
<evidence type="ECO:0000256" key="6">
    <source>
        <dbReference type="ARBA" id="ARBA00022898"/>
    </source>
</evidence>
<proteinExistence type="inferred from homology"/>
<evidence type="ECO:0000256" key="3">
    <source>
        <dbReference type="ARBA" id="ARBA00012485"/>
    </source>
</evidence>
<evidence type="ECO:0000256" key="2">
    <source>
        <dbReference type="ARBA" id="ARBA00006331"/>
    </source>
</evidence>